<dbReference type="SUPFAM" id="SSF48452">
    <property type="entry name" value="TPR-like"/>
    <property type="match status" value="3"/>
</dbReference>
<protein>
    <recommendedName>
        <fullName evidence="5">Calmodulin-binding protein MPCBP</fullName>
    </recommendedName>
</protein>
<keyword evidence="4" id="KW-1185">Reference proteome</keyword>
<dbReference type="InterPro" id="IPR043376">
    <property type="entry name" value="NPG1-like"/>
</dbReference>
<dbReference type="EnsemblPlants" id="LPERR11G19610.2">
    <property type="protein sequence ID" value="LPERR11G19610.2"/>
    <property type="gene ID" value="LPERR11G19610"/>
</dbReference>
<proteinExistence type="predicted"/>
<dbReference type="PROSITE" id="PS50005">
    <property type="entry name" value="TPR"/>
    <property type="match status" value="2"/>
</dbReference>
<reference evidence="3 4" key="1">
    <citation type="submission" date="2012-08" db="EMBL/GenBank/DDBJ databases">
        <title>Oryza genome evolution.</title>
        <authorList>
            <person name="Wing R.A."/>
        </authorList>
    </citation>
    <scope>NUCLEOTIDE SEQUENCE</scope>
</reference>
<feature type="repeat" description="TPR" evidence="1">
    <location>
        <begin position="672"/>
        <end position="705"/>
    </location>
</feature>
<dbReference type="PANTHER" id="PTHR44102">
    <property type="entry name" value="PROTEIN NPG1"/>
    <property type="match status" value="1"/>
</dbReference>
<reference evidence="4" key="2">
    <citation type="submission" date="2013-12" db="EMBL/GenBank/DDBJ databases">
        <authorList>
            <person name="Yu Y."/>
            <person name="Lee S."/>
            <person name="de Baynast K."/>
            <person name="Wissotski M."/>
            <person name="Liu L."/>
            <person name="Talag J."/>
            <person name="Goicoechea J."/>
            <person name="Angelova A."/>
            <person name="Jetty R."/>
            <person name="Kudrna D."/>
            <person name="Golser W."/>
            <person name="Rivera L."/>
            <person name="Zhang J."/>
            <person name="Wing R."/>
        </authorList>
    </citation>
    <scope>NUCLEOTIDE SEQUENCE</scope>
</reference>
<organism evidence="3 4">
    <name type="scientific">Leersia perrieri</name>
    <dbReference type="NCBI Taxonomy" id="77586"/>
    <lineage>
        <taxon>Eukaryota</taxon>
        <taxon>Viridiplantae</taxon>
        <taxon>Streptophyta</taxon>
        <taxon>Embryophyta</taxon>
        <taxon>Tracheophyta</taxon>
        <taxon>Spermatophyta</taxon>
        <taxon>Magnoliopsida</taxon>
        <taxon>Liliopsida</taxon>
        <taxon>Poales</taxon>
        <taxon>Poaceae</taxon>
        <taxon>BOP clade</taxon>
        <taxon>Oryzoideae</taxon>
        <taxon>Oryzeae</taxon>
        <taxon>Oryzinae</taxon>
        <taxon>Leersia</taxon>
    </lineage>
</organism>
<feature type="compositionally biased region" description="Polar residues" evidence="2">
    <location>
        <begin position="116"/>
        <end position="125"/>
    </location>
</feature>
<dbReference type="InterPro" id="IPR019734">
    <property type="entry name" value="TPR_rpt"/>
</dbReference>
<evidence type="ECO:0000256" key="1">
    <source>
        <dbReference type="PROSITE-ProRule" id="PRU00339"/>
    </source>
</evidence>
<dbReference type="Gramene" id="LPERR11G19610.2">
    <property type="protein sequence ID" value="LPERR11G19610.2"/>
    <property type="gene ID" value="LPERR11G19610"/>
</dbReference>
<dbReference type="Proteomes" id="UP000032180">
    <property type="component" value="Chromosome 11"/>
</dbReference>
<keyword evidence="1" id="KW-0802">TPR repeat</keyword>
<dbReference type="PANTHER" id="PTHR44102:SF3">
    <property type="entry name" value="PROTEIN MPCBP, PUTATIVE, EXPRESSED-RELATED"/>
    <property type="match status" value="1"/>
</dbReference>
<name>A0A0D9XVG4_9ORYZ</name>
<feature type="repeat" description="TPR" evidence="1">
    <location>
        <begin position="324"/>
        <end position="357"/>
    </location>
</feature>
<evidence type="ECO:0008006" key="5">
    <source>
        <dbReference type="Google" id="ProtNLM"/>
    </source>
</evidence>
<sequence>MASEAEEGGEVHTTEMTTDDSPPSIVEEKEEKVVSTEGEIVKTSDGNAQESGSSSLPEGLSLNYEEARALLGRLEFQKGNVEAALCVFDGIDLQAAIQRFQPSLADKTPSKKGQPKSESPRSGTQNPATLVLEAIYLKSLSLQKLGKSTVTNKILVKHAEAANQCKSVLDSVESMFQNGPPNIEQKLQETVNKSVELLPEAWKQAGSHQEALASYRCALLSQWNLDEECCTRIQKRFAAFLLYSSVEGSPPNLASQVEGSFVPKNNIEEAILLLMIVLKKWYQGKTHWDPSVMEHLTYALSLCDQPYVLAKHIEEVLPGIYPRTERWYTLALCYYAVGQKEDALNFLRKSLNKHENPNDIMALLLATKICSEERHLSSEGVEYARRAIIHTKSSDAHMKSMGLHFLGNCLGKKSKIVSSDHQRSLLQSETLKSFTESIALDRHNPDLIFDMGVEYAEQRNMNAALRCAKEFIDATGGSVSKGWRLLALVLSAQQRYPEAEVATNAALDETAKWDQGSLLSLKAKLKVAQSSPMEAVEAYRALLALVQAQKNSSGSCKANVEDDSVSEFEIWQGLANLYSGLSYWRDADICLQKARALKSYSAATLHAEGYMLEAREQNKEALAAYVNAFSIELEHVPSKVAIGALLCKQGPKYLPAARCFLSDALRIEPTNRMAWLHLGKVHKNDGRIADAADCFQASVMLEESDPVESFKSLS</sequence>
<accession>A0A0D9XVG4</accession>
<evidence type="ECO:0000313" key="4">
    <source>
        <dbReference type="Proteomes" id="UP000032180"/>
    </source>
</evidence>
<dbReference type="AlphaFoldDB" id="A0A0D9XVG4"/>
<dbReference type="SMART" id="SM00028">
    <property type="entry name" value="TPR"/>
    <property type="match status" value="6"/>
</dbReference>
<feature type="compositionally biased region" description="Basic and acidic residues" evidence="2">
    <location>
        <begin position="26"/>
        <end position="42"/>
    </location>
</feature>
<feature type="compositionally biased region" description="Low complexity" evidence="2">
    <location>
        <begin position="50"/>
        <end position="59"/>
    </location>
</feature>
<dbReference type="Gene3D" id="1.25.40.10">
    <property type="entry name" value="Tetratricopeptide repeat domain"/>
    <property type="match status" value="2"/>
</dbReference>
<feature type="region of interest" description="Disordered" evidence="2">
    <location>
        <begin position="102"/>
        <end position="125"/>
    </location>
</feature>
<dbReference type="STRING" id="77586.A0A0D9XVG4"/>
<dbReference type="InterPro" id="IPR011990">
    <property type="entry name" value="TPR-like_helical_dom_sf"/>
</dbReference>
<evidence type="ECO:0000313" key="3">
    <source>
        <dbReference type="EnsemblPlants" id="LPERR11G19610.2"/>
    </source>
</evidence>
<feature type="region of interest" description="Disordered" evidence="2">
    <location>
        <begin position="1"/>
        <end position="59"/>
    </location>
</feature>
<dbReference type="eggNOG" id="KOG4162">
    <property type="taxonomic scope" value="Eukaryota"/>
</dbReference>
<reference evidence="3" key="3">
    <citation type="submission" date="2015-04" db="UniProtKB">
        <authorList>
            <consortium name="EnsemblPlants"/>
        </authorList>
    </citation>
    <scope>IDENTIFICATION</scope>
</reference>
<evidence type="ECO:0000256" key="2">
    <source>
        <dbReference type="SAM" id="MobiDB-lite"/>
    </source>
</evidence>